<name>A0A1E1LF44_9HELO</name>
<gene>
    <name evidence="7" type="ORF">RCO7_08247</name>
</gene>
<evidence type="ECO:0000313" key="7">
    <source>
        <dbReference type="EMBL" id="CZT08349.1"/>
    </source>
</evidence>
<protein>
    <submittedName>
        <fullName evidence="7">Uncharacterized protein</fullName>
    </submittedName>
</protein>
<comment type="caution">
    <text evidence="7">The sequence shown here is derived from an EMBL/GenBank/DDBJ whole genome shotgun (WGS) entry which is preliminary data.</text>
</comment>
<keyword evidence="8" id="KW-1185">Reference proteome</keyword>
<keyword evidence="5" id="KW-0539">Nucleus</keyword>
<comment type="subcellular location">
    <subcellularLocation>
        <location evidence="1">Nucleus</location>
    </subcellularLocation>
</comment>
<evidence type="ECO:0000256" key="4">
    <source>
        <dbReference type="ARBA" id="ARBA00023163"/>
    </source>
</evidence>
<dbReference type="InParanoid" id="A0A1E1LF44"/>
<reference evidence="8" key="1">
    <citation type="submission" date="2016-03" db="EMBL/GenBank/DDBJ databases">
        <authorList>
            <person name="Ploux O."/>
        </authorList>
    </citation>
    <scope>NUCLEOTIDE SEQUENCE [LARGE SCALE GENOMIC DNA]</scope>
    <source>
        <strain evidence="8">UK7</strain>
    </source>
</reference>
<keyword evidence="2" id="KW-0805">Transcription regulation</keyword>
<evidence type="ECO:0000256" key="5">
    <source>
        <dbReference type="ARBA" id="ARBA00023242"/>
    </source>
</evidence>
<dbReference type="Proteomes" id="UP000178129">
    <property type="component" value="Unassembled WGS sequence"/>
</dbReference>
<dbReference type="PANTHER" id="PTHR31845:SF10">
    <property type="entry name" value="ZN(II)2CYS6 TRANSCRIPTION FACTOR (EUROFUNG)"/>
    <property type="match status" value="1"/>
</dbReference>
<keyword evidence="3" id="KW-0238">DNA-binding</keyword>
<dbReference type="EMBL" id="FJUW01000046">
    <property type="protein sequence ID" value="CZT08349.1"/>
    <property type="molecule type" value="Genomic_DNA"/>
</dbReference>
<feature type="compositionally biased region" description="Low complexity" evidence="6">
    <location>
        <begin position="215"/>
        <end position="225"/>
    </location>
</feature>
<evidence type="ECO:0000256" key="6">
    <source>
        <dbReference type="SAM" id="MobiDB-lite"/>
    </source>
</evidence>
<evidence type="ECO:0000313" key="8">
    <source>
        <dbReference type="Proteomes" id="UP000178129"/>
    </source>
</evidence>
<feature type="region of interest" description="Disordered" evidence="6">
    <location>
        <begin position="208"/>
        <end position="246"/>
    </location>
</feature>
<dbReference type="GO" id="GO:0005634">
    <property type="term" value="C:nucleus"/>
    <property type="evidence" value="ECO:0007669"/>
    <property type="project" value="UniProtKB-SubCell"/>
</dbReference>
<organism evidence="7 8">
    <name type="scientific">Rhynchosporium graminicola</name>
    <dbReference type="NCBI Taxonomy" id="2792576"/>
    <lineage>
        <taxon>Eukaryota</taxon>
        <taxon>Fungi</taxon>
        <taxon>Dikarya</taxon>
        <taxon>Ascomycota</taxon>
        <taxon>Pezizomycotina</taxon>
        <taxon>Leotiomycetes</taxon>
        <taxon>Helotiales</taxon>
        <taxon>Ploettnerulaceae</taxon>
        <taxon>Rhynchosporium</taxon>
    </lineage>
</organism>
<dbReference type="GO" id="GO:0000981">
    <property type="term" value="F:DNA-binding transcription factor activity, RNA polymerase II-specific"/>
    <property type="evidence" value="ECO:0007669"/>
    <property type="project" value="TreeGrafter"/>
</dbReference>
<dbReference type="GO" id="GO:0000976">
    <property type="term" value="F:transcription cis-regulatory region binding"/>
    <property type="evidence" value="ECO:0007669"/>
    <property type="project" value="TreeGrafter"/>
</dbReference>
<accession>A0A1E1LF44</accession>
<dbReference type="InterPro" id="IPR051089">
    <property type="entry name" value="prtT"/>
</dbReference>
<evidence type="ECO:0000256" key="1">
    <source>
        <dbReference type="ARBA" id="ARBA00004123"/>
    </source>
</evidence>
<proteinExistence type="predicted"/>
<evidence type="ECO:0000256" key="2">
    <source>
        <dbReference type="ARBA" id="ARBA00023015"/>
    </source>
</evidence>
<sequence length="300" mass="34154">MQYLSEAVFIRSERSLDLLQGVLVLLGFYHYHCLVQFQFNNLMQLAVSIVGDMDLNIDPVRQMRVRALGGECEELRERNTDERRAIVGVWYMSSNVALTFNKGQSDKCTKYHEQCLEELEKGHEYESDILLIQLVRIQHLTQRIVDCNNRDQLPDELPFIEVIPTSSYHEASQNEVSRLKTRLPSSPQKNHLILNHLNTAHLRLYESPSSKTLHSSTPSPALSIPSPSPIPSPTLDSAPATPPYKPATRFEAAKSEMSAAQGGVWKNGFWDLAAEKLSMKRIRIEKWWGGGREGWRRGNV</sequence>
<dbReference type="PANTHER" id="PTHR31845">
    <property type="entry name" value="FINGER DOMAIN PROTEIN, PUTATIVE-RELATED"/>
    <property type="match status" value="1"/>
</dbReference>
<keyword evidence="4" id="KW-0804">Transcription</keyword>
<dbReference type="STRING" id="914237.A0A1E1LF44"/>
<dbReference type="AlphaFoldDB" id="A0A1E1LF44"/>
<evidence type="ECO:0000256" key="3">
    <source>
        <dbReference type="ARBA" id="ARBA00023125"/>
    </source>
</evidence>